<dbReference type="GO" id="GO:0031119">
    <property type="term" value="P:tRNA pseudouridine synthesis"/>
    <property type="evidence" value="ECO:0007669"/>
    <property type="project" value="UniProtKB-UniRule"/>
</dbReference>
<comment type="function">
    <text evidence="5">Responsible for synthesis of pseudouridine from uracil-55 in the psi GC loop of transfer RNAs.</text>
</comment>
<sequence length="285" mass="30043">MTSHDVVGRVRRALKTKRVGHAGTLDPDATGVLVVAVGQATRLLPYLPLEPKVYLATVGFGTATDTEDASGQVTATADASGLTEEALRSVLPRFVGEIAQVPPMVSALHHNGQRLYDLARQGITVEREARTITIHALELVAPPSLGAGGAIRVTCGGGTYIRTLCKDIGEALGLPAHMATLVREAVGPYALADAIPLEEIDESKLLPMHEALGWPLLDVSDADAAELKLGRTIQLTPPFAKPEGVPEPCEGGGGENTCAALHNGQLLALLRYETGRWQPFKVFAG</sequence>
<dbReference type="NCBIfam" id="TIGR00431">
    <property type="entry name" value="TruB"/>
    <property type="match status" value="1"/>
</dbReference>
<dbReference type="GO" id="GO:1990481">
    <property type="term" value="P:mRNA pseudouridine synthesis"/>
    <property type="evidence" value="ECO:0007669"/>
    <property type="project" value="TreeGrafter"/>
</dbReference>
<reference evidence="8 9" key="1">
    <citation type="submission" date="2020-08" db="EMBL/GenBank/DDBJ databases">
        <title>Genomic Encyclopedia of Type Strains, Phase IV (KMG-IV): sequencing the most valuable type-strain genomes for metagenomic binning, comparative biology and taxonomic classification.</title>
        <authorList>
            <person name="Goeker M."/>
        </authorList>
    </citation>
    <scope>NUCLEOTIDE SEQUENCE [LARGE SCALE GENOMIC DNA]</scope>
    <source>
        <strain evidence="8 9">DSM 23562</strain>
    </source>
</reference>
<keyword evidence="9" id="KW-1185">Reference proteome</keyword>
<dbReference type="InterPro" id="IPR032819">
    <property type="entry name" value="TruB_C"/>
</dbReference>
<evidence type="ECO:0000256" key="3">
    <source>
        <dbReference type="ARBA" id="ARBA00022694"/>
    </source>
</evidence>
<keyword evidence="4 5" id="KW-0413">Isomerase</keyword>
<evidence type="ECO:0000259" key="6">
    <source>
        <dbReference type="Pfam" id="PF01509"/>
    </source>
</evidence>
<name>A0A7W9W9Z7_ARMRO</name>
<protein>
    <recommendedName>
        <fullName evidence="5">tRNA pseudouridine synthase B</fullName>
        <ecNumber evidence="5">5.4.99.25</ecNumber>
    </recommendedName>
    <alternativeName>
        <fullName evidence="5">tRNA pseudouridine(55) synthase</fullName>
        <shortName evidence="5">Psi55 synthase</shortName>
    </alternativeName>
    <alternativeName>
        <fullName evidence="5">tRNA pseudouridylate synthase</fullName>
    </alternativeName>
    <alternativeName>
        <fullName evidence="5">tRNA-uridine isomerase</fullName>
    </alternativeName>
</protein>
<organism evidence="8 9">
    <name type="scientific">Armatimonas rosea</name>
    <dbReference type="NCBI Taxonomy" id="685828"/>
    <lineage>
        <taxon>Bacteria</taxon>
        <taxon>Bacillati</taxon>
        <taxon>Armatimonadota</taxon>
        <taxon>Armatimonadia</taxon>
        <taxon>Armatimonadales</taxon>
        <taxon>Armatimonadaceae</taxon>
        <taxon>Armatimonas</taxon>
    </lineage>
</organism>
<dbReference type="Pfam" id="PF01509">
    <property type="entry name" value="TruB_N"/>
    <property type="match status" value="1"/>
</dbReference>
<dbReference type="AlphaFoldDB" id="A0A7W9W9Z7"/>
<dbReference type="Pfam" id="PF16198">
    <property type="entry name" value="TruB_C_2"/>
    <property type="match status" value="1"/>
</dbReference>
<evidence type="ECO:0000256" key="4">
    <source>
        <dbReference type="ARBA" id="ARBA00023235"/>
    </source>
</evidence>
<feature type="domain" description="Pseudouridine synthase II N-terminal" evidence="6">
    <location>
        <begin position="11"/>
        <end position="161"/>
    </location>
</feature>
<proteinExistence type="inferred from homology"/>
<dbReference type="GO" id="GO:0003723">
    <property type="term" value="F:RNA binding"/>
    <property type="evidence" value="ECO:0007669"/>
    <property type="project" value="InterPro"/>
</dbReference>
<evidence type="ECO:0000256" key="5">
    <source>
        <dbReference type="HAMAP-Rule" id="MF_01080"/>
    </source>
</evidence>
<feature type="active site" description="Nucleophile" evidence="5">
    <location>
        <position position="26"/>
    </location>
</feature>
<feature type="domain" description="tRNA pseudouridylate synthase B C-terminal" evidence="7">
    <location>
        <begin position="162"/>
        <end position="204"/>
    </location>
</feature>
<dbReference type="GO" id="GO:0160148">
    <property type="term" value="F:tRNA pseudouridine(55) synthase activity"/>
    <property type="evidence" value="ECO:0007669"/>
    <property type="project" value="UniProtKB-EC"/>
</dbReference>
<dbReference type="PANTHER" id="PTHR13767">
    <property type="entry name" value="TRNA-PSEUDOURIDINE SYNTHASE"/>
    <property type="match status" value="1"/>
</dbReference>
<dbReference type="Gene3D" id="3.30.2350.10">
    <property type="entry name" value="Pseudouridine synthase"/>
    <property type="match status" value="1"/>
</dbReference>
<evidence type="ECO:0000259" key="7">
    <source>
        <dbReference type="Pfam" id="PF16198"/>
    </source>
</evidence>
<evidence type="ECO:0000256" key="2">
    <source>
        <dbReference type="ARBA" id="ARBA00005642"/>
    </source>
</evidence>
<comment type="similarity">
    <text evidence="2 5">Belongs to the pseudouridine synthase TruB family. Type 1 subfamily.</text>
</comment>
<dbReference type="HAMAP" id="MF_01080">
    <property type="entry name" value="TruB_bact"/>
    <property type="match status" value="1"/>
</dbReference>
<dbReference type="InterPro" id="IPR020103">
    <property type="entry name" value="PsdUridine_synth_cat_dom_sf"/>
</dbReference>
<keyword evidence="3 5" id="KW-0819">tRNA processing</keyword>
<dbReference type="PANTHER" id="PTHR13767:SF2">
    <property type="entry name" value="PSEUDOURIDYLATE SYNTHASE TRUB1"/>
    <property type="match status" value="1"/>
</dbReference>
<dbReference type="Proteomes" id="UP000520814">
    <property type="component" value="Unassembled WGS sequence"/>
</dbReference>
<dbReference type="InterPro" id="IPR014780">
    <property type="entry name" value="tRNA_psdUridine_synth_TruB"/>
</dbReference>
<dbReference type="CDD" id="cd02573">
    <property type="entry name" value="PseudoU_synth_EcTruB"/>
    <property type="match status" value="1"/>
</dbReference>
<accession>A0A7W9W9Z7</accession>
<gene>
    <name evidence="5" type="primary">truB</name>
    <name evidence="8" type="ORF">HNQ39_004889</name>
</gene>
<dbReference type="EMBL" id="JACHGW010000005">
    <property type="protein sequence ID" value="MBB6053057.1"/>
    <property type="molecule type" value="Genomic_DNA"/>
</dbReference>
<comment type="caution">
    <text evidence="8">The sequence shown here is derived from an EMBL/GenBank/DDBJ whole genome shotgun (WGS) entry which is preliminary data.</text>
</comment>
<evidence type="ECO:0000313" key="9">
    <source>
        <dbReference type="Proteomes" id="UP000520814"/>
    </source>
</evidence>
<evidence type="ECO:0000313" key="8">
    <source>
        <dbReference type="EMBL" id="MBB6053057.1"/>
    </source>
</evidence>
<dbReference type="EC" id="5.4.99.25" evidence="5"/>
<dbReference type="InterPro" id="IPR002501">
    <property type="entry name" value="PsdUridine_synth_N"/>
</dbReference>
<comment type="catalytic activity">
    <reaction evidence="1 5">
        <text>uridine(55) in tRNA = pseudouridine(55) in tRNA</text>
        <dbReference type="Rhea" id="RHEA:42532"/>
        <dbReference type="Rhea" id="RHEA-COMP:10101"/>
        <dbReference type="Rhea" id="RHEA-COMP:10102"/>
        <dbReference type="ChEBI" id="CHEBI:65314"/>
        <dbReference type="ChEBI" id="CHEBI:65315"/>
        <dbReference type="EC" id="5.4.99.25"/>
    </reaction>
</comment>
<evidence type="ECO:0000256" key="1">
    <source>
        <dbReference type="ARBA" id="ARBA00000385"/>
    </source>
</evidence>
<dbReference type="SUPFAM" id="SSF55120">
    <property type="entry name" value="Pseudouridine synthase"/>
    <property type="match status" value="1"/>
</dbReference>